<keyword evidence="4" id="KW-0808">Transferase</keyword>
<keyword evidence="5" id="KW-0472">Membrane</keyword>
<reference evidence="8" key="1">
    <citation type="journal article" date="2019" name="Int. J. Syst. Evol. Microbiol.">
        <title>The Global Catalogue of Microorganisms (GCM) 10K type strain sequencing project: providing services to taxonomists for standard genome sequencing and annotation.</title>
        <authorList>
            <consortium name="The Broad Institute Genomics Platform"/>
            <consortium name="The Broad Institute Genome Sequencing Center for Infectious Disease"/>
            <person name="Wu L."/>
            <person name="Ma J."/>
        </authorList>
    </citation>
    <scope>NUCLEOTIDE SEQUENCE [LARGE SCALE GENOMIC DNA]</scope>
    <source>
        <strain evidence="8">JCM 16545</strain>
    </source>
</reference>
<dbReference type="Pfam" id="PF00535">
    <property type="entry name" value="Glycos_transf_2"/>
    <property type="match status" value="1"/>
</dbReference>
<evidence type="ECO:0000256" key="2">
    <source>
        <dbReference type="ARBA" id="ARBA00022475"/>
    </source>
</evidence>
<comment type="caution">
    <text evidence="7">The sequence shown here is derived from an EMBL/GenBank/DDBJ whole genome shotgun (WGS) entry which is preliminary data.</text>
</comment>
<dbReference type="PANTHER" id="PTHR43646:SF2">
    <property type="entry name" value="GLYCOSYLTRANSFERASE 2-LIKE DOMAIN-CONTAINING PROTEIN"/>
    <property type="match status" value="1"/>
</dbReference>
<dbReference type="EMBL" id="JBHUHV010000028">
    <property type="protein sequence ID" value="MFD2067153.1"/>
    <property type="molecule type" value="Genomic_DNA"/>
</dbReference>
<dbReference type="Proteomes" id="UP001597369">
    <property type="component" value="Unassembled WGS sequence"/>
</dbReference>
<evidence type="ECO:0000313" key="8">
    <source>
        <dbReference type="Proteomes" id="UP001597369"/>
    </source>
</evidence>
<dbReference type="CDD" id="cd00761">
    <property type="entry name" value="Glyco_tranf_GTA_type"/>
    <property type="match status" value="1"/>
</dbReference>
<feature type="domain" description="Glycosyltransferase 2-like" evidence="6">
    <location>
        <begin position="47"/>
        <end position="201"/>
    </location>
</feature>
<keyword evidence="2" id="KW-1003">Cell membrane</keyword>
<gene>
    <name evidence="7" type="ORF">ACFSKU_09690</name>
</gene>
<dbReference type="InterPro" id="IPR029044">
    <property type="entry name" value="Nucleotide-diphossugar_trans"/>
</dbReference>
<keyword evidence="8" id="KW-1185">Reference proteome</keyword>
<evidence type="ECO:0000313" key="7">
    <source>
        <dbReference type="EMBL" id="MFD2067153.1"/>
    </source>
</evidence>
<organism evidence="7 8">
    <name type="scientific">Pontibacter silvestris</name>
    <dbReference type="NCBI Taxonomy" id="2305183"/>
    <lineage>
        <taxon>Bacteria</taxon>
        <taxon>Pseudomonadati</taxon>
        <taxon>Bacteroidota</taxon>
        <taxon>Cytophagia</taxon>
        <taxon>Cytophagales</taxon>
        <taxon>Hymenobacteraceae</taxon>
        <taxon>Pontibacter</taxon>
    </lineage>
</organism>
<evidence type="ECO:0000256" key="1">
    <source>
        <dbReference type="ARBA" id="ARBA00004236"/>
    </source>
</evidence>
<proteinExistence type="predicted"/>
<dbReference type="PANTHER" id="PTHR43646">
    <property type="entry name" value="GLYCOSYLTRANSFERASE"/>
    <property type="match status" value="1"/>
</dbReference>
<evidence type="ECO:0000256" key="3">
    <source>
        <dbReference type="ARBA" id="ARBA00022676"/>
    </source>
</evidence>
<accession>A0ABW4WY61</accession>
<dbReference type="InterPro" id="IPR001173">
    <property type="entry name" value="Glyco_trans_2-like"/>
</dbReference>
<name>A0ABW4WY61_9BACT</name>
<comment type="subcellular location">
    <subcellularLocation>
        <location evidence="1">Cell membrane</location>
    </subcellularLocation>
</comment>
<evidence type="ECO:0000256" key="4">
    <source>
        <dbReference type="ARBA" id="ARBA00022679"/>
    </source>
</evidence>
<evidence type="ECO:0000256" key="5">
    <source>
        <dbReference type="ARBA" id="ARBA00023136"/>
    </source>
</evidence>
<dbReference type="SUPFAM" id="SSF53448">
    <property type="entry name" value="Nucleotide-diphospho-sugar transferases"/>
    <property type="match status" value="1"/>
</dbReference>
<keyword evidence="3" id="KW-0328">Glycosyltransferase</keyword>
<sequence>MNRFTLPEWVQQHLFQVHNLDSVPGDVLEQIKSRLTKFNVEEDPEVSIVIPAYNEEKNLLQTLSSLSEIRTTYRTEILVVNNNSTDRTQDLLNACGVRSIFEPRQGISFTRQTGLENARGKYILNADADSIYPVGWVDVYVNALQDPAVSCVHGNHSFIPSKESSRFGLACHELIAESMFKFRSKTRGFTNVLGFNFAFRKADGLKVGGFNTKRQRWQDGWMAMMLMQVGRIQRVTSPDARVWTSDRRLIIDGGPSQAFMKRVKKHSRNLLKYAGIKSFDDNHDTPVKA</sequence>
<dbReference type="Gene3D" id="3.90.550.10">
    <property type="entry name" value="Spore Coat Polysaccharide Biosynthesis Protein SpsA, Chain A"/>
    <property type="match status" value="1"/>
</dbReference>
<dbReference type="RefSeq" id="WP_229962979.1">
    <property type="nucleotide sequence ID" value="NZ_JAJJWI010000041.1"/>
</dbReference>
<protein>
    <submittedName>
        <fullName evidence="7">Glycosyltransferase family 2 protein</fullName>
    </submittedName>
</protein>
<evidence type="ECO:0000259" key="6">
    <source>
        <dbReference type="Pfam" id="PF00535"/>
    </source>
</evidence>